<keyword evidence="4" id="KW-0489">Methyltransferase</keyword>
<proteinExistence type="predicted"/>
<keyword evidence="3" id="KW-0472">Membrane</keyword>
<evidence type="ECO:0000256" key="2">
    <source>
        <dbReference type="SAM" id="MobiDB-lite"/>
    </source>
</evidence>
<name>A0AA39WKX1_9PEZI</name>
<dbReference type="PANTHER" id="PTHR43317:SF1">
    <property type="entry name" value="THERMOSPERMINE SYNTHASE ACAULIS5"/>
    <property type="match status" value="1"/>
</dbReference>
<evidence type="ECO:0000313" key="5">
    <source>
        <dbReference type="Proteomes" id="UP001175000"/>
    </source>
</evidence>
<dbReference type="NCBIfam" id="NF037959">
    <property type="entry name" value="MFS_SpdSyn"/>
    <property type="match status" value="1"/>
</dbReference>
<feature type="compositionally biased region" description="Basic and acidic residues" evidence="2">
    <location>
        <begin position="12"/>
        <end position="27"/>
    </location>
</feature>
<dbReference type="InterPro" id="IPR029063">
    <property type="entry name" value="SAM-dependent_MTases_sf"/>
</dbReference>
<accession>A0AA39WKX1</accession>
<sequence>MAPKSKPLKSSPNKDTKKPISHPDSHLTPEAFTRDLQSLAAKARTQTTSAHLLTQLKIYLSSFTLLSLAALTSIASQLALSPTYGSIPSLQWHNQLVAAACFVGWSGNLFLGRALPFKPIFLLPVLSAWVVPGQWFLTRKSELLGGVWGPVVTELLTIFPVIALSAACVATYLDGADLGWLPSWVRDAAPGLGSYGVFKGVEGVGREVLGRYAGRTVVNTRVGMEMVLGVGYALLAPSKLLALAVPALVHTAVWNTHVPTRGALERLNGTLGEQGWVVLDRRESITGYVSVIESKEDGFRLMRCDHSLLGGEWVKFIGHPQFQGNQVAEPVYGVFAMLEAVRLVKMPKKIVDKEAKALVIGLGVGTTPGALVAHGIDTTVVEIDPAVHEFASKYFQLPKNHTAVIEDAVSYTDRLADATANGQFDYVIHDVFTGGAEPIALFTLEFLQNLHALLKPGGVVAINYAGDFALPPPMVVVQTIRQVFPSCRIFREHPRDEDMVKKHGSDFANMVIFCTKIADRELSFRQPNARDLLNSPSREVFLMPKHEVTDEDFTVGRDDGILTKNDTAKLSKWHGKSALGHWKVMRTVLPPNVWENW</sequence>
<feature type="compositionally biased region" description="Low complexity" evidence="2">
    <location>
        <begin position="1"/>
        <end position="11"/>
    </location>
</feature>
<evidence type="ECO:0000313" key="4">
    <source>
        <dbReference type="EMBL" id="KAK0617251.1"/>
    </source>
</evidence>
<keyword evidence="1" id="KW-0620">Polyamine biosynthesis</keyword>
<gene>
    <name evidence="4" type="ORF">B0T14DRAFT_483968</name>
</gene>
<organism evidence="4 5">
    <name type="scientific">Immersiella caudata</name>
    <dbReference type="NCBI Taxonomy" id="314043"/>
    <lineage>
        <taxon>Eukaryota</taxon>
        <taxon>Fungi</taxon>
        <taxon>Dikarya</taxon>
        <taxon>Ascomycota</taxon>
        <taxon>Pezizomycotina</taxon>
        <taxon>Sordariomycetes</taxon>
        <taxon>Sordariomycetidae</taxon>
        <taxon>Sordariales</taxon>
        <taxon>Lasiosphaeriaceae</taxon>
        <taxon>Immersiella</taxon>
    </lineage>
</organism>
<comment type="caution">
    <text evidence="4">The sequence shown here is derived from an EMBL/GenBank/DDBJ whole genome shotgun (WGS) entry which is preliminary data.</text>
</comment>
<dbReference type="EMBL" id="JAULSU010000005">
    <property type="protein sequence ID" value="KAK0617251.1"/>
    <property type="molecule type" value="Genomic_DNA"/>
</dbReference>
<feature type="transmembrane region" description="Helical" evidence="3">
    <location>
        <begin position="157"/>
        <end position="176"/>
    </location>
</feature>
<dbReference type="PANTHER" id="PTHR43317">
    <property type="entry name" value="THERMOSPERMINE SYNTHASE ACAULIS5"/>
    <property type="match status" value="1"/>
</dbReference>
<dbReference type="GO" id="GO:0006596">
    <property type="term" value="P:polyamine biosynthetic process"/>
    <property type="evidence" value="ECO:0007669"/>
    <property type="project" value="UniProtKB-KW"/>
</dbReference>
<dbReference type="Gene3D" id="3.40.50.150">
    <property type="entry name" value="Vaccinia Virus protein VP39"/>
    <property type="match status" value="1"/>
</dbReference>
<keyword evidence="3" id="KW-0812">Transmembrane</keyword>
<dbReference type="CDD" id="cd02440">
    <property type="entry name" value="AdoMet_MTases"/>
    <property type="match status" value="1"/>
</dbReference>
<feature type="region of interest" description="Disordered" evidence="2">
    <location>
        <begin position="1"/>
        <end position="28"/>
    </location>
</feature>
<feature type="transmembrane region" description="Helical" evidence="3">
    <location>
        <begin position="92"/>
        <end position="111"/>
    </location>
</feature>
<dbReference type="GO" id="GO:0032259">
    <property type="term" value="P:methylation"/>
    <property type="evidence" value="ECO:0007669"/>
    <property type="project" value="UniProtKB-KW"/>
</dbReference>
<dbReference type="Proteomes" id="UP001175000">
    <property type="component" value="Unassembled WGS sequence"/>
</dbReference>
<feature type="transmembrane region" description="Helical" evidence="3">
    <location>
        <begin position="120"/>
        <end position="137"/>
    </location>
</feature>
<protein>
    <submittedName>
        <fullName evidence="4">S-adenosyl-L-methionine-dependent methyltransferase</fullName>
    </submittedName>
</protein>
<keyword evidence="4" id="KW-0808">Transferase</keyword>
<feature type="transmembrane region" description="Helical" evidence="3">
    <location>
        <begin position="58"/>
        <end position="80"/>
    </location>
</feature>
<keyword evidence="5" id="KW-1185">Reference proteome</keyword>
<dbReference type="AlphaFoldDB" id="A0AA39WKX1"/>
<dbReference type="SUPFAM" id="SSF53335">
    <property type="entry name" value="S-adenosyl-L-methionine-dependent methyltransferases"/>
    <property type="match status" value="1"/>
</dbReference>
<dbReference type="Pfam" id="PF01564">
    <property type="entry name" value="Spermine_synth"/>
    <property type="match status" value="1"/>
</dbReference>
<reference evidence="4" key="1">
    <citation type="submission" date="2023-06" db="EMBL/GenBank/DDBJ databases">
        <title>Genome-scale phylogeny and comparative genomics of the fungal order Sordariales.</title>
        <authorList>
            <consortium name="Lawrence Berkeley National Laboratory"/>
            <person name="Hensen N."/>
            <person name="Bonometti L."/>
            <person name="Westerberg I."/>
            <person name="Brannstrom I.O."/>
            <person name="Guillou S."/>
            <person name="Cros-Aarteil S."/>
            <person name="Calhoun S."/>
            <person name="Haridas S."/>
            <person name="Kuo A."/>
            <person name="Mondo S."/>
            <person name="Pangilinan J."/>
            <person name="Riley R."/>
            <person name="Labutti K."/>
            <person name="Andreopoulos B."/>
            <person name="Lipzen A."/>
            <person name="Chen C."/>
            <person name="Yanf M."/>
            <person name="Daum C."/>
            <person name="Ng V."/>
            <person name="Clum A."/>
            <person name="Steindorff A."/>
            <person name="Ohm R."/>
            <person name="Martin F."/>
            <person name="Silar P."/>
            <person name="Natvig D."/>
            <person name="Lalanne C."/>
            <person name="Gautier V."/>
            <person name="Ament-Velasquez S.L."/>
            <person name="Kruys A."/>
            <person name="Hutchinson M.I."/>
            <person name="Powell A.J."/>
            <person name="Barry K."/>
            <person name="Miller A.N."/>
            <person name="Grigoriev I.V."/>
            <person name="Debuchy R."/>
            <person name="Gladieux P."/>
            <person name="Thoren M.H."/>
            <person name="Johannesson H."/>
        </authorList>
    </citation>
    <scope>NUCLEOTIDE SEQUENCE</scope>
    <source>
        <strain evidence="4">CBS 606.72</strain>
    </source>
</reference>
<dbReference type="FunFam" id="3.40.50.150:FF:000288">
    <property type="entry name" value="Spermine/spermidine synthase, putative"/>
    <property type="match status" value="1"/>
</dbReference>
<evidence type="ECO:0000256" key="3">
    <source>
        <dbReference type="SAM" id="Phobius"/>
    </source>
</evidence>
<evidence type="ECO:0000256" key="1">
    <source>
        <dbReference type="ARBA" id="ARBA00023115"/>
    </source>
</evidence>
<keyword evidence="3" id="KW-1133">Transmembrane helix</keyword>
<dbReference type="GO" id="GO:0008168">
    <property type="term" value="F:methyltransferase activity"/>
    <property type="evidence" value="ECO:0007669"/>
    <property type="project" value="UniProtKB-KW"/>
</dbReference>